<dbReference type="Proteomes" id="UP001596086">
    <property type="component" value="Unassembled WGS sequence"/>
</dbReference>
<dbReference type="Pfam" id="PF07077">
    <property type="entry name" value="DUF1345"/>
    <property type="match status" value="1"/>
</dbReference>
<evidence type="ECO:0000256" key="1">
    <source>
        <dbReference type="SAM" id="Phobius"/>
    </source>
</evidence>
<feature type="transmembrane region" description="Helical" evidence="1">
    <location>
        <begin position="81"/>
        <end position="98"/>
    </location>
</feature>
<dbReference type="EMBL" id="JBHSMZ010000008">
    <property type="protein sequence ID" value="MFC5549400.1"/>
    <property type="molecule type" value="Genomic_DNA"/>
</dbReference>
<dbReference type="InterPro" id="IPR009781">
    <property type="entry name" value="DUF1345"/>
</dbReference>
<name>A0ABW0S0F5_9BURK</name>
<reference evidence="3" key="1">
    <citation type="journal article" date="2019" name="Int. J. Syst. Evol. Microbiol.">
        <title>The Global Catalogue of Microorganisms (GCM) 10K type strain sequencing project: providing services to taxonomists for standard genome sequencing and annotation.</title>
        <authorList>
            <consortium name="The Broad Institute Genomics Platform"/>
            <consortium name="The Broad Institute Genome Sequencing Center for Infectious Disease"/>
            <person name="Wu L."/>
            <person name="Ma J."/>
        </authorList>
    </citation>
    <scope>NUCLEOTIDE SEQUENCE [LARGE SCALE GENOMIC DNA]</scope>
    <source>
        <strain evidence="3">CGMCC 4.5798</strain>
    </source>
</reference>
<accession>A0ABW0S0F5</accession>
<dbReference type="RefSeq" id="WP_379771338.1">
    <property type="nucleotide sequence ID" value="NZ_JBHSMZ010000008.1"/>
</dbReference>
<feature type="transmembrane region" description="Helical" evidence="1">
    <location>
        <begin position="197"/>
        <end position="221"/>
    </location>
</feature>
<evidence type="ECO:0000313" key="2">
    <source>
        <dbReference type="EMBL" id="MFC5549400.1"/>
    </source>
</evidence>
<keyword evidence="3" id="KW-1185">Reference proteome</keyword>
<protein>
    <submittedName>
        <fullName evidence="2">DUF1345 domain-containing protein</fullName>
    </submittedName>
</protein>
<keyword evidence="1" id="KW-0812">Transmembrane</keyword>
<feature type="transmembrane region" description="Helical" evidence="1">
    <location>
        <begin position="118"/>
        <end position="143"/>
    </location>
</feature>
<comment type="caution">
    <text evidence="2">The sequence shown here is derived from an EMBL/GenBank/DDBJ whole genome shotgun (WGS) entry which is preliminary data.</text>
</comment>
<proteinExistence type="predicted"/>
<keyword evidence="1" id="KW-1133">Transmembrane helix</keyword>
<feature type="transmembrane region" description="Helical" evidence="1">
    <location>
        <begin position="42"/>
        <end position="60"/>
    </location>
</feature>
<evidence type="ECO:0000313" key="3">
    <source>
        <dbReference type="Proteomes" id="UP001596086"/>
    </source>
</evidence>
<keyword evidence="1" id="KW-0472">Membrane</keyword>
<organism evidence="2 3">
    <name type="scientific">Massilia aerilata</name>
    <dbReference type="NCBI Taxonomy" id="453817"/>
    <lineage>
        <taxon>Bacteria</taxon>
        <taxon>Pseudomonadati</taxon>
        <taxon>Pseudomonadota</taxon>
        <taxon>Betaproteobacteria</taxon>
        <taxon>Burkholderiales</taxon>
        <taxon>Oxalobacteraceae</taxon>
        <taxon>Telluria group</taxon>
        <taxon>Massilia</taxon>
    </lineage>
</organism>
<sequence length="226" mass="25689">MMDKLLLHHFIRSRPHLTLAIAFGAVVGLAWPDSHLWQQRALIGWNAGVWIYLFGMAWLMSRADHRKVREIASRQDENAGTVLFTLVAGAVLSLYAIVSELTRMDHMPSDQVALRYAFTALTVIGSWLLVGVLFCFHYAHLYYRAPQDRRPLRFPEQDQEGARLEPNYWDFLYFSFTIAVAVQTSDVTVMSRPMRKLVLGQSVLAFFFNLAILGLSINIAASLVNT</sequence>
<gene>
    <name evidence="2" type="ORF">ACFPO9_12865</name>
</gene>